<sequence>MEETRELYGREDIDIFPAQLLWRTVWESAKHDAVALRLATPKAAWPML</sequence>
<gene>
    <name evidence="1" type="ORF">GCM10025863_21030</name>
</gene>
<reference evidence="2" key="1">
    <citation type="journal article" date="2019" name="Int. J. Syst. Evol. Microbiol.">
        <title>The Global Catalogue of Microorganisms (GCM) 10K type strain sequencing project: providing services to taxonomists for standard genome sequencing and annotation.</title>
        <authorList>
            <consortium name="The Broad Institute Genomics Platform"/>
            <consortium name="The Broad Institute Genome Sequencing Center for Infectious Disease"/>
            <person name="Wu L."/>
            <person name="Ma J."/>
        </authorList>
    </citation>
    <scope>NUCLEOTIDE SEQUENCE [LARGE SCALE GENOMIC DNA]</scope>
    <source>
        <strain evidence="2">NBRC 106310</strain>
    </source>
</reference>
<evidence type="ECO:0000313" key="2">
    <source>
        <dbReference type="Proteomes" id="UP001321543"/>
    </source>
</evidence>
<dbReference type="EMBL" id="AP027728">
    <property type="protein sequence ID" value="BDZ39489.1"/>
    <property type="molecule type" value="Genomic_DNA"/>
</dbReference>
<evidence type="ECO:0000313" key="1">
    <source>
        <dbReference type="EMBL" id="BDZ39489.1"/>
    </source>
</evidence>
<organism evidence="1 2">
    <name type="scientific">Microbacterium suwonense</name>
    <dbReference type="NCBI Taxonomy" id="683047"/>
    <lineage>
        <taxon>Bacteria</taxon>
        <taxon>Bacillati</taxon>
        <taxon>Actinomycetota</taxon>
        <taxon>Actinomycetes</taxon>
        <taxon>Micrococcales</taxon>
        <taxon>Microbacteriaceae</taxon>
        <taxon>Microbacterium</taxon>
    </lineage>
</organism>
<name>A0ABN6X4J8_9MICO</name>
<accession>A0ABN6X4J8</accession>
<keyword evidence="2" id="KW-1185">Reference proteome</keyword>
<proteinExistence type="predicted"/>
<protein>
    <submittedName>
        <fullName evidence="1">Uncharacterized protein</fullName>
    </submittedName>
</protein>
<dbReference type="Proteomes" id="UP001321543">
    <property type="component" value="Chromosome"/>
</dbReference>